<dbReference type="PROSITE" id="PS00063">
    <property type="entry name" value="ALDOKETO_REDUCTASE_3"/>
    <property type="match status" value="1"/>
</dbReference>
<comment type="similarity">
    <text evidence="1">Belongs to the aldo/keto reductase family.</text>
</comment>
<dbReference type="Proteomes" id="UP000076630">
    <property type="component" value="Unassembled WGS sequence"/>
</dbReference>
<keyword evidence="2" id="KW-0521">NADP</keyword>
<dbReference type="CDD" id="cd19071">
    <property type="entry name" value="AKR_AKR1-5-like"/>
    <property type="match status" value="1"/>
</dbReference>
<dbReference type="EMBL" id="LQNU01000065">
    <property type="protein sequence ID" value="KZE78334.1"/>
    <property type="molecule type" value="Genomic_DNA"/>
</dbReference>
<reference evidence="8 9" key="1">
    <citation type="submission" date="2016-01" db="EMBL/GenBank/DDBJ databases">
        <title>Whole genome sequencing of Myroides marinus L41.</title>
        <authorList>
            <person name="Hong K.W."/>
        </authorList>
    </citation>
    <scope>NUCLEOTIDE SEQUENCE [LARGE SCALE GENOMIC DNA]</scope>
    <source>
        <strain evidence="8 9">L41</strain>
    </source>
</reference>
<evidence type="ECO:0000313" key="9">
    <source>
        <dbReference type="Proteomes" id="UP000076630"/>
    </source>
</evidence>
<dbReference type="GO" id="GO:0016616">
    <property type="term" value="F:oxidoreductase activity, acting on the CH-OH group of donors, NAD or NADP as acceptor"/>
    <property type="evidence" value="ECO:0007669"/>
    <property type="project" value="UniProtKB-ARBA"/>
</dbReference>
<dbReference type="PIRSF" id="PIRSF000097">
    <property type="entry name" value="AKR"/>
    <property type="match status" value="1"/>
</dbReference>
<keyword evidence="9" id="KW-1185">Reference proteome</keyword>
<feature type="domain" description="NADP-dependent oxidoreductase" evidence="7">
    <location>
        <begin position="15"/>
        <end position="263"/>
    </location>
</feature>
<evidence type="ECO:0000256" key="3">
    <source>
        <dbReference type="ARBA" id="ARBA00023002"/>
    </source>
</evidence>
<dbReference type="InterPro" id="IPR036812">
    <property type="entry name" value="NAD(P)_OxRdtase_dom_sf"/>
</dbReference>
<proteinExistence type="inferred from homology"/>
<dbReference type="InterPro" id="IPR020471">
    <property type="entry name" value="AKR"/>
</dbReference>
<accession>A0A161S232</accession>
<evidence type="ECO:0000256" key="1">
    <source>
        <dbReference type="ARBA" id="ARBA00007905"/>
    </source>
</evidence>
<protein>
    <submittedName>
        <fullName evidence="8">Oxidoreductase</fullName>
    </submittedName>
</protein>
<feature type="binding site" evidence="5">
    <location>
        <position position="107"/>
    </location>
    <ligand>
        <name>substrate</name>
    </ligand>
</feature>
<dbReference type="PRINTS" id="PR00069">
    <property type="entry name" value="ALDKETRDTASE"/>
</dbReference>
<dbReference type="SUPFAM" id="SSF51430">
    <property type="entry name" value="NAD(P)-linked oxidoreductase"/>
    <property type="match status" value="1"/>
</dbReference>
<evidence type="ECO:0000313" key="8">
    <source>
        <dbReference type="EMBL" id="KZE78334.1"/>
    </source>
</evidence>
<dbReference type="PANTHER" id="PTHR43827:SF3">
    <property type="entry name" value="NADP-DEPENDENT OXIDOREDUCTASE DOMAIN-CONTAINING PROTEIN"/>
    <property type="match status" value="1"/>
</dbReference>
<evidence type="ECO:0000256" key="6">
    <source>
        <dbReference type="PIRSR" id="PIRSR000097-3"/>
    </source>
</evidence>
<dbReference type="InterPro" id="IPR018170">
    <property type="entry name" value="Aldo/ket_reductase_CS"/>
</dbReference>
<feature type="site" description="Lowers pKa of active site Tyr" evidence="6">
    <location>
        <position position="74"/>
    </location>
</feature>
<comment type="caution">
    <text evidence="8">The sequence shown here is derived from an EMBL/GenBank/DDBJ whole genome shotgun (WGS) entry which is preliminary data.</text>
</comment>
<evidence type="ECO:0000259" key="7">
    <source>
        <dbReference type="Pfam" id="PF00248"/>
    </source>
</evidence>
<name>A0A161S232_9FLAO</name>
<keyword evidence="3" id="KW-0560">Oxidoreductase</keyword>
<evidence type="ECO:0000256" key="2">
    <source>
        <dbReference type="ARBA" id="ARBA00022857"/>
    </source>
</evidence>
<feature type="active site" description="Proton donor" evidence="4">
    <location>
        <position position="49"/>
    </location>
</feature>
<gene>
    <name evidence="8" type="ORF">AV926_12855</name>
</gene>
<evidence type="ECO:0000256" key="5">
    <source>
        <dbReference type="PIRSR" id="PIRSR000097-2"/>
    </source>
</evidence>
<dbReference type="OrthoDB" id="9804790at2"/>
<organism evidence="8 9">
    <name type="scientific">Myroides marinus</name>
    <dbReference type="NCBI Taxonomy" id="703342"/>
    <lineage>
        <taxon>Bacteria</taxon>
        <taxon>Pseudomonadati</taxon>
        <taxon>Bacteroidota</taxon>
        <taxon>Flavobacteriia</taxon>
        <taxon>Flavobacteriales</taxon>
        <taxon>Flavobacteriaceae</taxon>
        <taxon>Myroides</taxon>
    </lineage>
</organism>
<dbReference type="PROSITE" id="PS00062">
    <property type="entry name" value="ALDOKETO_REDUCTASE_2"/>
    <property type="match status" value="1"/>
</dbReference>
<evidence type="ECO:0000256" key="4">
    <source>
        <dbReference type="PIRSR" id="PIRSR000097-1"/>
    </source>
</evidence>
<dbReference type="Gene3D" id="3.20.20.100">
    <property type="entry name" value="NADP-dependent oxidoreductase domain"/>
    <property type="match status" value="1"/>
</dbReference>
<dbReference type="AlphaFoldDB" id="A0A161S232"/>
<dbReference type="PROSITE" id="PS00798">
    <property type="entry name" value="ALDOKETO_REDUCTASE_1"/>
    <property type="match status" value="1"/>
</dbReference>
<dbReference type="Pfam" id="PF00248">
    <property type="entry name" value="Aldo_ket_red"/>
    <property type="match status" value="1"/>
</dbReference>
<dbReference type="FunFam" id="3.20.20.100:FF:000015">
    <property type="entry name" value="Oxidoreductase, aldo/keto reductase family"/>
    <property type="match status" value="1"/>
</dbReference>
<sequence length="279" mass="31607">MNTYILKNGVHIPQLGFGTWKAAEGEQAESAVLCALATGYRHIDTASFYKNEKSIGRAIAKSGVAREDLFVTTKLWNEDRGYEQTLKAFELSLSNLGLEYLDLYLIHWPATAHQFDNWKEINADTWRALEYLYKEGKVKAIGVSNFYAHHLEALLETAEINPMINQIEFHPGFTQSEVVDYCKQESILIEAWSPIGRGNILNDEILVHMALKYGVTVPQLVLKWIIQKGHLPMPKSVTPERIKENFDIKKIIISEDDVVVIDNLPYIGASGLNPDQVDF</sequence>
<dbReference type="InterPro" id="IPR023210">
    <property type="entry name" value="NADP_OxRdtase_dom"/>
</dbReference>
<dbReference type="PANTHER" id="PTHR43827">
    <property type="entry name" value="2,5-DIKETO-D-GLUCONIC ACID REDUCTASE"/>
    <property type="match status" value="1"/>
</dbReference>
<dbReference type="RefSeq" id="WP_038984402.1">
    <property type="nucleotide sequence ID" value="NZ_JWJO01000003.1"/>
</dbReference>